<evidence type="ECO:0000313" key="2">
    <source>
        <dbReference type="EMBL" id="KAG2497274.1"/>
    </source>
</evidence>
<feature type="region of interest" description="Disordered" evidence="1">
    <location>
        <begin position="469"/>
        <end position="489"/>
    </location>
</feature>
<name>A0A836C342_9CHLO</name>
<dbReference type="Proteomes" id="UP000612055">
    <property type="component" value="Unassembled WGS sequence"/>
</dbReference>
<feature type="region of interest" description="Disordered" evidence="1">
    <location>
        <begin position="892"/>
        <end position="933"/>
    </location>
</feature>
<keyword evidence="3" id="KW-1185">Reference proteome</keyword>
<gene>
    <name evidence="2" type="ORF">HYH03_004858</name>
</gene>
<feature type="compositionally biased region" description="Basic and acidic residues" evidence="1">
    <location>
        <begin position="898"/>
        <end position="912"/>
    </location>
</feature>
<dbReference type="AlphaFoldDB" id="A0A836C342"/>
<organism evidence="2 3">
    <name type="scientific">Edaphochlamys debaryana</name>
    <dbReference type="NCBI Taxonomy" id="47281"/>
    <lineage>
        <taxon>Eukaryota</taxon>
        <taxon>Viridiplantae</taxon>
        <taxon>Chlorophyta</taxon>
        <taxon>core chlorophytes</taxon>
        <taxon>Chlorophyceae</taxon>
        <taxon>CS clade</taxon>
        <taxon>Chlamydomonadales</taxon>
        <taxon>Chlamydomonadales incertae sedis</taxon>
        <taxon>Edaphochlamys</taxon>
    </lineage>
</organism>
<accession>A0A836C342</accession>
<evidence type="ECO:0000256" key="1">
    <source>
        <dbReference type="SAM" id="MobiDB-lite"/>
    </source>
</evidence>
<feature type="compositionally biased region" description="Basic residues" evidence="1">
    <location>
        <begin position="919"/>
        <end position="933"/>
    </location>
</feature>
<proteinExistence type="predicted"/>
<sequence length="933" mass="97062">MQVGEATQAVRELDSDSSVWTAVPIEGRAGLAALFALALRRSGPQEGGSEGLRAAYAELRYQLALGLEDLKCSESGADGPALPLAPSRQLCLALLKGDVCPAYAALLHASSSALQSQKPHPPRRSLQAAKDLLVEVDHVLSWVDRVNTAHKSGPSAATGPNATVSAKFDSVISSTAPHTLVWEHWARLILVLAGIEGAEDTAAVEADRLGIVLTDVQTSGGSKHCFWDPPVEPCLPFLLISHLVNLSAVLDGGLTLGLPAGAASASGAGPSGSGGDPSSALFMPLADKEGRRLQLGPRRPPGASPASVDLALAALDVWSTALQSVSEVLRYSVCRAPTAVLPERLRPPPPPPPPLLTLASFAPGMCVRARESATALEAAAGAWSEEPEGGESMGGLVAKGLLVLQQGMVCRCEKLQAALERGDVLFNWAAAFEVGMRLAGAAAVQLCRMGVFAESEAYVRSLHAPGAWRPVQGPPSPPGASSSPPRTHGAALLDEADAEHLGAVGLRLARDALGVPSTAYDPRGGYQGRPPAWLRRRLVAWWRAMLAWAQHGPRNFLDDDWELLKVSAGCVEDRLPAQPSFDIAAALAAGYLPAIERMRRVPPVKPTDKLFRSKPGAPSAWPEVLAFAEPAQALAFVATVGKELAMARALVTTTDSALHPAALQGVLQSCQGPVFACTPGAGLAPALVRCPGAAAVPDQWPMVIRDEGAKSAQSLLVDLADLVALLLEWVPSVVAACCAYSWGAPYAQGRAGAGLAPAAETAAAAGAGEPAAAVVAARPSPAAVVAAKLVARLGPAHSMEFDADWGAVLYQELHVTELVSAALDLAVRGKDDGELQALKLALVPALWAIVVRAPVLMATWFGMSALYARQEDPDLEPSPVWVTMAELRRVLGPGRAQRGSDRGRGASRKKLDPGLVPRAKAKPAAKAKAKPAA</sequence>
<evidence type="ECO:0000313" key="3">
    <source>
        <dbReference type="Proteomes" id="UP000612055"/>
    </source>
</evidence>
<comment type="caution">
    <text evidence="2">The sequence shown here is derived from an EMBL/GenBank/DDBJ whole genome shotgun (WGS) entry which is preliminary data.</text>
</comment>
<dbReference type="EMBL" id="JAEHOE010000015">
    <property type="protein sequence ID" value="KAG2497274.1"/>
    <property type="molecule type" value="Genomic_DNA"/>
</dbReference>
<reference evidence="2" key="1">
    <citation type="journal article" date="2020" name="bioRxiv">
        <title>Comparative genomics of Chlamydomonas.</title>
        <authorList>
            <person name="Craig R.J."/>
            <person name="Hasan A.R."/>
            <person name="Ness R.W."/>
            <person name="Keightley P.D."/>
        </authorList>
    </citation>
    <scope>NUCLEOTIDE SEQUENCE</scope>
    <source>
        <strain evidence="2">CCAP 11/70</strain>
    </source>
</reference>
<protein>
    <submittedName>
        <fullName evidence="2">Uncharacterized protein</fullName>
    </submittedName>
</protein>
<feature type="compositionally biased region" description="Low complexity" evidence="1">
    <location>
        <begin position="479"/>
        <end position="489"/>
    </location>
</feature>